<dbReference type="InterPro" id="IPR008927">
    <property type="entry name" value="6-PGluconate_DH-like_C_sf"/>
</dbReference>
<evidence type="ECO:0000256" key="2">
    <source>
        <dbReference type="ARBA" id="ARBA00023002"/>
    </source>
</evidence>
<dbReference type="Proteomes" id="UP000019249">
    <property type="component" value="Unassembled WGS sequence"/>
</dbReference>
<dbReference type="RefSeq" id="WP_051993661.1">
    <property type="nucleotide sequence ID" value="NZ_AODF01000039.1"/>
</dbReference>
<organism evidence="6 7">
    <name type="scientific">Listeria floridensis FSL S10-1187</name>
    <dbReference type="NCBI Taxonomy" id="1265817"/>
    <lineage>
        <taxon>Bacteria</taxon>
        <taxon>Bacillati</taxon>
        <taxon>Bacillota</taxon>
        <taxon>Bacilli</taxon>
        <taxon>Bacillales</taxon>
        <taxon>Listeriaceae</taxon>
        <taxon>Listeria</taxon>
    </lineage>
</organism>
<proteinExistence type="inferred from homology"/>
<accession>A0ABN0RBW3</accession>
<dbReference type="Pfam" id="PF00984">
    <property type="entry name" value="UDPG_MGDP_dh"/>
    <property type="match status" value="1"/>
</dbReference>
<dbReference type="Gene3D" id="3.40.50.720">
    <property type="entry name" value="NAD(P)-binding Rossmann-like Domain"/>
    <property type="match status" value="2"/>
</dbReference>
<dbReference type="PIRSF" id="PIRSF000124">
    <property type="entry name" value="UDPglc_GDPman_dh"/>
    <property type="match status" value="1"/>
</dbReference>
<dbReference type="Pfam" id="PF03720">
    <property type="entry name" value="UDPG_MGDP_dh_C"/>
    <property type="match status" value="1"/>
</dbReference>
<dbReference type="SUPFAM" id="SSF51735">
    <property type="entry name" value="NAD(P)-binding Rossmann-fold domains"/>
    <property type="match status" value="1"/>
</dbReference>
<dbReference type="InterPro" id="IPR017476">
    <property type="entry name" value="UDP-Glc/GDP-Man"/>
</dbReference>
<dbReference type="Pfam" id="PF03721">
    <property type="entry name" value="UDPG_MGDP_dh_N"/>
    <property type="match status" value="1"/>
</dbReference>
<gene>
    <name evidence="6" type="ORF">MFLO_14267</name>
</gene>
<dbReference type="PIRSF" id="PIRSF500136">
    <property type="entry name" value="UDP_ManNAc_DH"/>
    <property type="match status" value="1"/>
</dbReference>
<comment type="caution">
    <text evidence="6">The sequence shown here is derived from an EMBL/GenBank/DDBJ whole genome shotgun (WGS) entry which is preliminary data.</text>
</comment>
<reference evidence="6 7" key="1">
    <citation type="journal article" date="2014" name="Int. J. Syst. Evol. Microbiol.">
        <title>Listeria floridensis sp. nov., Listeria aquatica sp. nov., Listeria cornellensis sp. nov., Listeria riparia sp. nov. and Listeria grandensis sp. nov., from agricultural and natural environments.</title>
        <authorList>
            <person name="den Bakker H.C."/>
            <person name="Warchocki S."/>
            <person name="Wright E.M."/>
            <person name="Allred A.F."/>
            <person name="Ahlstrom C."/>
            <person name="Manuel C.S."/>
            <person name="Stasiewicz M.J."/>
            <person name="Burrell A."/>
            <person name="Roof S."/>
            <person name="Strawn L."/>
            <person name="Fortes E.D."/>
            <person name="Nightingale K.K."/>
            <person name="Kephart D."/>
            <person name="Wiedmann M."/>
        </authorList>
    </citation>
    <scope>NUCLEOTIDE SEQUENCE [LARGE SCALE GENOMIC DNA]</scope>
    <source>
        <strain evidence="6 7">FSL S10-1187</strain>
    </source>
</reference>
<keyword evidence="3" id="KW-0520">NAD</keyword>
<dbReference type="NCBIfam" id="TIGR03026">
    <property type="entry name" value="NDP-sugDHase"/>
    <property type="match status" value="1"/>
</dbReference>
<evidence type="ECO:0000256" key="4">
    <source>
        <dbReference type="PIRNR" id="PIRNR000124"/>
    </source>
</evidence>
<dbReference type="SUPFAM" id="SSF52413">
    <property type="entry name" value="UDP-glucose/GDP-mannose dehydrogenase C-terminal domain"/>
    <property type="match status" value="1"/>
</dbReference>
<dbReference type="InterPro" id="IPR014027">
    <property type="entry name" value="UDP-Glc/GDP-Man_DH_C"/>
</dbReference>
<dbReference type="EMBL" id="AODF01000039">
    <property type="protein sequence ID" value="EUJ26126.1"/>
    <property type="molecule type" value="Genomic_DNA"/>
</dbReference>
<evidence type="ECO:0000259" key="5">
    <source>
        <dbReference type="SMART" id="SM00984"/>
    </source>
</evidence>
<evidence type="ECO:0000256" key="1">
    <source>
        <dbReference type="ARBA" id="ARBA00006601"/>
    </source>
</evidence>
<name>A0ABN0RBW3_9LIST</name>
<dbReference type="InterPro" id="IPR036220">
    <property type="entry name" value="UDP-Glc/GDP-Man_DH_C_sf"/>
</dbReference>
<dbReference type="InterPro" id="IPR014026">
    <property type="entry name" value="UDP-Glc/GDP-Man_DH_dimer"/>
</dbReference>
<evidence type="ECO:0000313" key="6">
    <source>
        <dbReference type="EMBL" id="EUJ26126.1"/>
    </source>
</evidence>
<dbReference type="SUPFAM" id="SSF48179">
    <property type="entry name" value="6-phosphogluconate dehydrogenase C-terminal domain-like"/>
    <property type="match status" value="1"/>
</dbReference>
<sequence length="442" mass="48729">MKIEVIGLGYIGLPTAVMFANHDQMVVGVDVKQDVVQKLNRGMLHIEEPGLEEALQEAVNSGNFKARTIPEKADVFILSVPTPNLNNASKSCDLSLVIEALGSILPLLETGNTVIVESTIEPKATENEIAPLIEQAGFTIGEDVFLVHCPERVLPGQILHELKHNNRIIGGVTEACTQKGIEVYQTFVEGHLMGTKAATAEMAKLMENTYRDVNIALSNELVKICDTLDIQAMDVIEMANQHPRVHLLDPGPGVGGHCLAVDPYFIAAKAPERSPLIQTARKVNQSMPAFIVSKVRELLSGKLGCKITICGITYKGNVDDIRESPALIILKQLQDFYQVAVHDPHVHQFDWIEQDLAEAVRDSELLLVLTDHSEYESFDSGDLVGMTEQVILDTKGVVQKVPEDAECLNLGDLSKFGKLNAQQIFKKKNREEQWKKLSVYPN</sequence>
<evidence type="ECO:0000313" key="7">
    <source>
        <dbReference type="Proteomes" id="UP000019249"/>
    </source>
</evidence>
<keyword evidence="2" id="KW-0560">Oxidoreductase</keyword>
<dbReference type="PANTHER" id="PTHR43491:SF2">
    <property type="entry name" value="UDP-N-ACETYL-D-MANNOSAMINE DEHYDROGENASE"/>
    <property type="match status" value="1"/>
</dbReference>
<feature type="domain" description="UDP-glucose/GDP-mannose dehydrogenase C-terminal" evidence="5">
    <location>
        <begin position="308"/>
        <end position="400"/>
    </location>
</feature>
<protein>
    <submittedName>
        <fullName evidence="6">Capsular polysaccharide synthesis enzyme cap5O</fullName>
    </submittedName>
</protein>
<dbReference type="SMART" id="SM00984">
    <property type="entry name" value="UDPG_MGDP_dh_C"/>
    <property type="match status" value="1"/>
</dbReference>
<dbReference type="InterPro" id="IPR036291">
    <property type="entry name" value="NAD(P)-bd_dom_sf"/>
</dbReference>
<keyword evidence="7" id="KW-1185">Reference proteome</keyword>
<dbReference type="PANTHER" id="PTHR43491">
    <property type="entry name" value="UDP-N-ACETYL-D-MANNOSAMINE DEHYDROGENASE"/>
    <property type="match status" value="1"/>
</dbReference>
<dbReference type="InterPro" id="IPR001732">
    <property type="entry name" value="UDP-Glc/GDP-Man_DH_N"/>
</dbReference>
<comment type="similarity">
    <text evidence="1 4">Belongs to the UDP-glucose/GDP-mannose dehydrogenase family.</text>
</comment>
<evidence type="ECO:0000256" key="3">
    <source>
        <dbReference type="ARBA" id="ARBA00023027"/>
    </source>
</evidence>
<dbReference type="InterPro" id="IPR028359">
    <property type="entry name" value="UDP_ManNAc/GlcNAc_DH"/>
</dbReference>